<keyword evidence="3" id="KW-1185">Reference proteome</keyword>
<keyword evidence="1" id="KW-1133">Transmembrane helix</keyword>
<sequence>MERRNLESAAANYSYLRGLHSIPVGVLFVLSALGNLEWGPLGRVWVFPAGVALAATAYLGISRFYRQNYGRVSPSARAQVRAGVAGAAVGVIVVGAVLLDWNLDLPVSLTAIAFALVLLAHYAVGMGLRPHHKVVCAALGVAGALPFWGDADHRINLGLLLAGVAIAVSGIFDHAALRREFGPAGGLDRG</sequence>
<accession>A0A3N1D0S4</accession>
<reference evidence="2 3" key="1">
    <citation type="submission" date="2018-11" db="EMBL/GenBank/DDBJ databases">
        <title>Sequencing the genomes of 1000 actinobacteria strains.</title>
        <authorList>
            <person name="Klenk H.-P."/>
        </authorList>
    </citation>
    <scope>NUCLEOTIDE SEQUENCE [LARGE SCALE GENOMIC DNA]</scope>
    <source>
        <strain evidence="2 3">DSM 44254</strain>
    </source>
</reference>
<dbReference type="RefSeq" id="WP_123666455.1">
    <property type="nucleotide sequence ID" value="NZ_RJKE01000001.1"/>
</dbReference>
<evidence type="ECO:0000256" key="1">
    <source>
        <dbReference type="SAM" id="Phobius"/>
    </source>
</evidence>
<keyword evidence="1" id="KW-0812">Transmembrane</keyword>
<dbReference type="OrthoDB" id="5184178at2"/>
<evidence type="ECO:0000313" key="3">
    <source>
        <dbReference type="Proteomes" id="UP000272400"/>
    </source>
</evidence>
<feature type="transmembrane region" description="Helical" evidence="1">
    <location>
        <begin position="155"/>
        <end position="172"/>
    </location>
</feature>
<dbReference type="EMBL" id="RJKE01000001">
    <property type="protein sequence ID" value="ROO87133.1"/>
    <property type="molecule type" value="Genomic_DNA"/>
</dbReference>
<feature type="transmembrane region" description="Helical" evidence="1">
    <location>
        <begin position="105"/>
        <end position="124"/>
    </location>
</feature>
<organism evidence="2 3">
    <name type="scientific">Actinocorallia herbida</name>
    <dbReference type="NCBI Taxonomy" id="58109"/>
    <lineage>
        <taxon>Bacteria</taxon>
        <taxon>Bacillati</taxon>
        <taxon>Actinomycetota</taxon>
        <taxon>Actinomycetes</taxon>
        <taxon>Streptosporangiales</taxon>
        <taxon>Thermomonosporaceae</taxon>
        <taxon>Actinocorallia</taxon>
    </lineage>
</organism>
<keyword evidence="1" id="KW-0472">Membrane</keyword>
<dbReference type="Proteomes" id="UP000272400">
    <property type="component" value="Unassembled WGS sequence"/>
</dbReference>
<feature type="transmembrane region" description="Helical" evidence="1">
    <location>
        <begin position="82"/>
        <end position="99"/>
    </location>
</feature>
<feature type="transmembrane region" description="Helical" evidence="1">
    <location>
        <begin position="21"/>
        <end position="38"/>
    </location>
</feature>
<dbReference type="AlphaFoldDB" id="A0A3N1D0S4"/>
<evidence type="ECO:0000313" key="2">
    <source>
        <dbReference type="EMBL" id="ROO87133.1"/>
    </source>
</evidence>
<name>A0A3N1D0S4_9ACTN</name>
<proteinExistence type="predicted"/>
<comment type="caution">
    <text evidence="2">The sequence shown here is derived from an EMBL/GenBank/DDBJ whole genome shotgun (WGS) entry which is preliminary data.</text>
</comment>
<gene>
    <name evidence="2" type="ORF">EDD29_4724</name>
</gene>
<protein>
    <submittedName>
        <fullName evidence="2">Uncharacterized protein</fullName>
    </submittedName>
</protein>
<feature type="transmembrane region" description="Helical" evidence="1">
    <location>
        <begin position="44"/>
        <end position="61"/>
    </location>
</feature>